<dbReference type="GO" id="GO:0016616">
    <property type="term" value="F:oxidoreductase activity, acting on the CH-OH group of donors, NAD or NADP as acceptor"/>
    <property type="evidence" value="ECO:0007669"/>
    <property type="project" value="TreeGrafter"/>
</dbReference>
<evidence type="ECO:0000259" key="3">
    <source>
        <dbReference type="Pfam" id="PF01370"/>
    </source>
</evidence>
<dbReference type="OrthoDB" id="2735536at2759"/>
<name>A0A427YF00_9TREE</name>
<accession>A0A427YF00</accession>
<dbReference type="AlphaFoldDB" id="A0A427YF00"/>
<dbReference type="InterPro" id="IPR050425">
    <property type="entry name" value="NAD(P)_dehydrat-like"/>
</dbReference>
<evidence type="ECO:0000313" key="4">
    <source>
        <dbReference type="EMBL" id="RSH89682.1"/>
    </source>
</evidence>
<comment type="caution">
    <text evidence="4">The sequence shown here is derived from an EMBL/GenBank/DDBJ whole genome shotgun (WGS) entry which is preliminary data.</text>
</comment>
<dbReference type="STRING" id="1890683.A0A427YF00"/>
<protein>
    <submittedName>
        <fullName evidence="4">Methylglyoxal reductase (NADPH-dependent) gre2</fullName>
    </submittedName>
</protein>
<proteinExistence type="inferred from homology"/>
<keyword evidence="5" id="KW-1185">Reference proteome</keyword>
<sequence>MHIHFSYTHSHPDKMSKGTVLVTGFSGFLGSAVALQLLESGYKVRGAVRSESKAKPRSKKYPQYSSQLEFTYVPDIAAPGAFDKAIEVSGRVQGRLMNTYKAQGVDYVIHTASPLADKCGDPERDMLLPAINGTLSVLKSANRPGSTVKRVVITSSFGAMEDYGQPWNPEHVYTEADWCPISYERAKAEREDQALIYVVAKKEAEQAAFKYMKENKTSFDFVSVLPTTIIGPTVQPVKKLADLPLSCTRIGDFFDTKELPSAPVAPPIVDVADVALCHLRTLEIPEAAGQRYLCGVHGHTPAQVANILRRAFPSEAHRIPEGNDEPWSKDFRWDGSKATRELHIEWTPKEISYAEAGRQWLELDKADRASA</sequence>
<keyword evidence="1" id="KW-0560">Oxidoreductase</keyword>
<reference evidence="4 5" key="1">
    <citation type="submission" date="2018-11" db="EMBL/GenBank/DDBJ databases">
        <title>Genome sequence of Saitozyma podzolica DSM 27192.</title>
        <authorList>
            <person name="Aliyu H."/>
            <person name="Gorte O."/>
            <person name="Ochsenreither K."/>
        </authorList>
    </citation>
    <scope>NUCLEOTIDE SEQUENCE [LARGE SCALE GENOMIC DNA]</scope>
    <source>
        <strain evidence="4 5">DSM 27192</strain>
    </source>
</reference>
<dbReference type="SUPFAM" id="SSF51735">
    <property type="entry name" value="NAD(P)-binding Rossmann-fold domains"/>
    <property type="match status" value="1"/>
</dbReference>
<dbReference type="InterPro" id="IPR001509">
    <property type="entry name" value="Epimerase_deHydtase"/>
</dbReference>
<comment type="similarity">
    <text evidence="2">Belongs to the NAD(P)-dependent epimerase/dehydratase family. Dihydroflavonol-4-reductase subfamily.</text>
</comment>
<evidence type="ECO:0000313" key="5">
    <source>
        <dbReference type="Proteomes" id="UP000279259"/>
    </source>
</evidence>
<dbReference type="Proteomes" id="UP000279259">
    <property type="component" value="Unassembled WGS sequence"/>
</dbReference>
<dbReference type="EMBL" id="RSCD01000013">
    <property type="protein sequence ID" value="RSH89682.1"/>
    <property type="molecule type" value="Genomic_DNA"/>
</dbReference>
<evidence type="ECO:0000256" key="2">
    <source>
        <dbReference type="ARBA" id="ARBA00023445"/>
    </source>
</evidence>
<dbReference type="PANTHER" id="PTHR10366">
    <property type="entry name" value="NAD DEPENDENT EPIMERASE/DEHYDRATASE"/>
    <property type="match status" value="1"/>
</dbReference>
<evidence type="ECO:0000256" key="1">
    <source>
        <dbReference type="ARBA" id="ARBA00023002"/>
    </source>
</evidence>
<dbReference type="Gene3D" id="3.40.50.720">
    <property type="entry name" value="NAD(P)-binding Rossmann-like Domain"/>
    <property type="match status" value="1"/>
</dbReference>
<gene>
    <name evidence="4" type="primary">GRE2_3</name>
    <name evidence="4" type="ORF">EHS25_002233</name>
</gene>
<dbReference type="Pfam" id="PF01370">
    <property type="entry name" value="Epimerase"/>
    <property type="match status" value="1"/>
</dbReference>
<organism evidence="4 5">
    <name type="scientific">Saitozyma podzolica</name>
    <dbReference type="NCBI Taxonomy" id="1890683"/>
    <lineage>
        <taxon>Eukaryota</taxon>
        <taxon>Fungi</taxon>
        <taxon>Dikarya</taxon>
        <taxon>Basidiomycota</taxon>
        <taxon>Agaricomycotina</taxon>
        <taxon>Tremellomycetes</taxon>
        <taxon>Tremellales</taxon>
        <taxon>Trimorphomycetaceae</taxon>
        <taxon>Saitozyma</taxon>
    </lineage>
</organism>
<feature type="domain" description="NAD-dependent epimerase/dehydratase" evidence="3">
    <location>
        <begin position="20"/>
        <end position="293"/>
    </location>
</feature>
<dbReference type="InterPro" id="IPR036291">
    <property type="entry name" value="NAD(P)-bd_dom_sf"/>
</dbReference>
<dbReference type="PANTHER" id="PTHR10366:SF564">
    <property type="entry name" value="STEROL-4-ALPHA-CARBOXYLATE 3-DEHYDROGENASE, DECARBOXYLATING"/>
    <property type="match status" value="1"/>
</dbReference>